<dbReference type="PANTHER" id="PTHR23419:SF8">
    <property type="entry name" value="FI09726P"/>
    <property type="match status" value="1"/>
</dbReference>
<evidence type="ECO:0000256" key="1">
    <source>
        <dbReference type="ARBA" id="ARBA00010169"/>
    </source>
</evidence>
<dbReference type="eggNOG" id="COG1324">
    <property type="taxonomic scope" value="Bacteria"/>
</dbReference>
<name>A0A0H3K4J9_SYNP6</name>
<evidence type="ECO:0000313" key="3">
    <source>
        <dbReference type="Proteomes" id="UP000001175"/>
    </source>
</evidence>
<dbReference type="Pfam" id="PF03091">
    <property type="entry name" value="CutA1"/>
    <property type="match status" value="1"/>
</dbReference>
<evidence type="ECO:0008006" key="4">
    <source>
        <dbReference type="Google" id="ProtNLM"/>
    </source>
</evidence>
<accession>A0A0H3K4J9</accession>
<protein>
    <recommendedName>
        <fullName evidence="4">Divalent-cation tolerance protein CutA</fullName>
    </recommendedName>
</protein>
<dbReference type="EMBL" id="AP008231">
    <property type="protein sequence ID" value="BAD80027.1"/>
    <property type="molecule type" value="Genomic_DNA"/>
</dbReference>
<dbReference type="GO" id="GO:0005507">
    <property type="term" value="F:copper ion binding"/>
    <property type="evidence" value="ECO:0007669"/>
    <property type="project" value="TreeGrafter"/>
</dbReference>
<organism evidence="2 3">
    <name type="scientific">Synechococcus sp. (strain ATCC 27144 / PCC 6301 / SAUG 1402/1)</name>
    <name type="common">Anacystis nidulans</name>
    <dbReference type="NCBI Taxonomy" id="269084"/>
    <lineage>
        <taxon>Bacteria</taxon>
        <taxon>Bacillati</taxon>
        <taxon>Cyanobacteriota</taxon>
        <taxon>Cyanophyceae</taxon>
        <taxon>Synechococcales</taxon>
        <taxon>Synechococcaceae</taxon>
        <taxon>Synechococcus</taxon>
    </lineage>
</organism>
<dbReference type="Gene3D" id="3.30.70.120">
    <property type="match status" value="1"/>
</dbReference>
<dbReference type="InterPro" id="IPR011322">
    <property type="entry name" value="N-reg_PII-like_a/b"/>
</dbReference>
<gene>
    <name evidence="2" type="ordered locus">syc1837_d</name>
</gene>
<sequence length="113" mass="12486">MTDLSSLIETADLRLLLTTVSTEVEAQQLAQAAVEAGLAACVSITPIQSCYRWQGAIARETEQQMSFKTTVEQLDALQQWLQSQHPYALPECLVLTPIASSVAYRDWLRSSLS</sequence>
<dbReference type="SUPFAM" id="SSF54913">
    <property type="entry name" value="GlnB-like"/>
    <property type="match status" value="1"/>
</dbReference>
<dbReference type="PANTHER" id="PTHR23419">
    <property type="entry name" value="DIVALENT CATION TOLERANCE CUTA-RELATED"/>
    <property type="match status" value="1"/>
</dbReference>
<dbReference type="GO" id="GO:0010038">
    <property type="term" value="P:response to metal ion"/>
    <property type="evidence" value="ECO:0007669"/>
    <property type="project" value="InterPro"/>
</dbReference>
<reference evidence="2 3" key="1">
    <citation type="journal article" date="2007" name="Photosyn. Res.">
        <title>Complete nucleotide sequence of the freshwater unicellular cyanobacterium Synechococcus elongatus PCC 6301 chromosome: gene content and organization.</title>
        <authorList>
            <person name="Sugita C."/>
            <person name="Ogata K."/>
            <person name="Shikata M."/>
            <person name="Jikuya H."/>
            <person name="Takano J."/>
            <person name="Furumichi M."/>
            <person name="Kanehisa M."/>
            <person name="Omata T."/>
            <person name="Sugiura M."/>
            <person name="Sugita M."/>
        </authorList>
    </citation>
    <scope>NUCLEOTIDE SEQUENCE [LARGE SCALE GENOMIC DNA]</scope>
    <source>
        <strain evidence="3">ATCC 27144 / PCC 6301 / SAUG 1402/1</strain>
    </source>
</reference>
<dbReference type="GeneID" id="72431147"/>
<dbReference type="InterPro" id="IPR004323">
    <property type="entry name" value="Ion_tolerance_CutA"/>
</dbReference>
<dbReference type="Proteomes" id="UP000001175">
    <property type="component" value="Chromosome"/>
</dbReference>
<dbReference type="AlphaFoldDB" id="A0A0H3K4J9"/>
<evidence type="ECO:0000313" key="2">
    <source>
        <dbReference type="EMBL" id="BAD80027.1"/>
    </source>
</evidence>
<dbReference type="InterPro" id="IPR015867">
    <property type="entry name" value="N-reg_PII/ATP_PRibTrfase_C"/>
</dbReference>
<dbReference type="KEGG" id="syc:syc1837_d"/>
<proteinExistence type="inferred from homology"/>
<dbReference type="SMR" id="A0A0H3K4J9"/>
<comment type="similarity">
    <text evidence="1">Belongs to the CutA family.</text>
</comment>
<dbReference type="RefSeq" id="WP_011244147.1">
    <property type="nucleotide sequence ID" value="NC_006576.1"/>
</dbReference>